<name>A0A660S5C3_UNCT6</name>
<dbReference type="NCBIfam" id="TIGR04183">
    <property type="entry name" value="Por_Secre_tail"/>
    <property type="match status" value="1"/>
</dbReference>
<dbReference type="AlphaFoldDB" id="A0A660S5C3"/>
<dbReference type="SUPFAM" id="SSF52743">
    <property type="entry name" value="Subtilisin-like"/>
    <property type="match status" value="1"/>
</dbReference>
<comment type="similarity">
    <text evidence="1 5">Belongs to the peptidase S8 family.</text>
</comment>
<evidence type="ECO:0000256" key="1">
    <source>
        <dbReference type="ARBA" id="ARBA00011073"/>
    </source>
</evidence>
<comment type="caution">
    <text evidence="7">The sequence shown here is derived from an EMBL/GenBank/DDBJ whole genome shotgun (WGS) entry which is preliminary data.</text>
</comment>
<feature type="domain" description="Peptidase S8/S53" evidence="6">
    <location>
        <begin position="111"/>
        <end position="401"/>
    </location>
</feature>
<gene>
    <name evidence="7" type="ORF">DRP44_07825</name>
</gene>
<accession>A0A660S5C3</accession>
<dbReference type="InterPro" id="IPR015500">
    <property type="entry name" value="Peptidase_S8_subtilisin-rel"/>
</dbReference>
<proteinExistence type="inferred from homology"/>
<dbReference type="PROSITE" id="PS51892">
    <property type="entry name" value="SUBTILASE"/>
    <property type="match status" value="1"/>
</dbReference>
<dbReference type="Proteomes" id="UP000282321">
    <property type="component" value="Unassembled WGS sequence"/>
</dbReference>
<feature type="active site" description="Charge relay system" evidence="5">
    <location>
        <position position="354"/>
    </location>
</feature>
<feature type="active site" description="Charge relay system" evidence="5">
    <location>
        <position position="174"/>
    </location>
</feature>
<keyword evidence="3 5" id="KW-0378">Hydrolase</keyword>
<feature type="active site" description="Charge relay system" evidence="5">
    <location>
        <position position="119"/>
    </location>
</feature>
<evidence type="ECO:0000256" key="5">
    <source>
        <dbReference type="PROSITE-ProRule" id="PRU01240"/>
    </source>
</evidence>
<dbReference type="PANTHER" id="PTHR43806:SF11">
    <property type="entry name" value="CEREVISIN-RELATED"/>
    <property type="match status" value="1"/>
</dbReference>
<evidence type="ECO:0000313" key="7">
    <source>
        <dbReference type="EMBL" id="RKX64711.1"/>
    </source>
</evidence>
<dbReference type="GO" id="GO:0004252">
    <property type="term" value="F:serine-type endopeptidase activity"/>
    <property type="evidence" value="ECO:0007669"/>
    <property type="project" value="UniProtKB-UniRule"/>
</dbReference>
<evidence type="ECO:0000256" key="2">
    <source>
        <dbReference type="ARBA" id="ARBA00022670"/>
    </source>
</evidence>
<dbReference type="Gene3D" id="3.40.50.200">
    <property type="entry name" value="Peptidase S8/S53 domain"/>
    <property type="match status" value="1"/>
</dbReference>
<evidence type="ECO:0000313" key="8">
    <source>
        <dbReference type="Proteomes" id="UP000282321"/>
    </source>
</evidence>
<keyword evidence="2 5" id="KW-0645">Protease</keyword>
<evidence type="ECO:0000256" key="3">
    <source>
        <dbReference type="ARBA" id="ARBA00022801"/>
    </source>
</evidence>
<dbReference type="InterPro" id="IPR000209">
    <property type="entry name" value="Peptidase_S8/S53_dom"/>
</dbReference>
<organism evidence="7 8">
    <name type="scientific">candidate division TA06 bacterium</name>
    <dbReference type="NCBI Taxonomy" id="2250710"/>
    <lineage>
        <taxon>Bacteria</taxon>
        <taxon>Bacteria division TA06</taxon>
    </lineage>
</organism>
<sequence length="670" mass="74594">MHKKIFLLFSILQIFMVAYGNKYIVIYKTSRDLNTLSSKVDILNVGIHNLALVRGDSVTIKNLKKDGYIKFYEKPAKAKAFFTPNDYYYGYQWDFNMLNMENVWDITMGASNVIIGLLDTGVGYENYTIPSYEQDEVVSGDGQYHIGSDFNETTFVSGYDYVHDDTHPNDENGHGTHVAGTMAEATNNNLGVAGMAPNVKIMPVQVLDYKGEGDSYAIANGIYFACDHGADVINLSLGGAPGDSTGWHVVHLAIVHACSLNIPVVVATGNGGVDELSYPAAFIETFACGALNYDKERSAYSQYGRGIDFVMPGGDESNYPNHMILQQTFRGYNSEYGSLARVDSFAYYYYEGTSMAAPHLTAAIALLKSKGINDINKIYGKLAYFATDLGSTGYDRYYGYGLPDIYTALTSSYSDNTPPSFNVYLIENPIFEGFINVWIRSNEELMNGVIDSVTVENNGNVQMSRCKLLQDRLFAGKFRFFSDGSYNVCVYGRDVWGNSGQKSTVFSLYKIPVSEEKTVTKGALRFIFPKNAVESDCIVRIEKDNSGFSISIPEATKKPIYLESYIPIMFLMAPDGNTVKPVGNKFVIGKSGYYKLIWDIRSEMLKGGIKLLSKSNLSGTVSVVSLSGRLIRKKYLSDQREIIIKGMKRGIYFAVIKNKNFTVRKRFSVW</sequence>
<dbReference type="InterPro" id="IPR026444">
    <property type="entry name" value="Secre_tail"/>
</dbReference>
<reference evidence="7 8" key="1">
    <citation type="submission" date="2018-06" db="EMBL/GenBank/DDBJ databases">
        <title>Extensive metabolic versatility and redundancy in microbially diverse, dynamic hydrothermal sediments.</title>
        <authorList>
            <person name="Dombrowski N."/>
            <person name="Teske A."/>
            <person name="Baker B.J."/>
        </authorList>
    </citation>
    <scope>NUCLEOTIDE SEQUENCE [LARGE SCALE GENOMIC DNA]</scope>
    <source>
        <strain evidence="7">B35_G9</strain>
    </source>
</reference>
<evidence type="ECO:0000259" key="6">
    <source>
        <dbReference type="Pfam" id="PF00082"/>
    </source>
</evidence>
<evidence type="ECO:0000256" key="4">
    <source>
        <dbReference type="ARBA" id="ARBA00022825"/>
    </source>
</evidence>
<dbReference type="InterPro" id="IPR050131">
    <property type="entry name" value="Peptidase_S8_subtilisin-like"/>
</dbReference>
<dbReference type="Pfam" id="PF00082">
    <property type="entry name" value="Peptidase_S8"/>
    <property type="match status" value="1"/>
</dbReference>
<keyword evidence="4 5" id="KW-0720">Serine protease</keyword>
<dbReference type="InterPro" id="IPR036852">
    <property type="entry name" value="Peptidase_S8/S53_dom_sf"/>
</dbReference>
<protein>
    <recommendedName>
        <fullName evidence="6">Peptidase S8/S53 domain-containing protein</fullName>
    </recommendedName>
</protein>
<dbReference type="GO" id="GO:0006508">
    <property type="term" value="P:proteolysis"/>
    <property type="evidence" value="ECO:0007669"/>
    <property type="project" value="UniProtKB-KW"/>
</dbReference>
<dbReference type="PRINTS" id="PR00723">
    <property type="entry name" value="SUBTILISIN"/>
</dbReference>
<dbReference type="PANTHER" id="PTHR43806">
    <property type="entry name" value="PEPTIDASE S8"/>
    <property type="match status" value="1"/>
</dbReference>
<dbReference type="EMBL" id="QNBC01000139">
    <property type="protein sequence ID" value="RKX64711.1"/>
    <property type="molecule type" value="Genomic_DNA"/>
</dbReference>